<dbReference type="GO" id="GO:0043235">
    <property type="term" value="C:receptor complex"/>
    <property type="evidence" value="ECO:0007669"/>
    <property type="project" value="TreeGrafter"/>
</dbReference>
<evidence type="ECO:0000256" key="14">
    <source>
        <dbReference type="SAM" id="SignalP"/>
    </source>
</evidence>
<evidence type="ECO:0000313" key="20">
    <source>
        <dbReference type="Proteomes" id="UP000663870"/>
    </source>
</evidence>
<evidence type="ECO:0000256" key="13">
    <source>
        <dbReference type="SAM" id="Phobius"/>
    </source>
</evidence>
<evidence type="ECO:0000313" key="17">
    <source>
        <dbReference type="EMBL" id="CAF1434113.1"/>
    </source>
</evidence>
<evidence type="ECO:0000259" key="16">
    <source>
        <dbReference type="PROSITE" id="PS50022"/>
    </source>
</evidence>
<dbReference type="PROSITE" id="PS50011">
    <property type="entry name" value="PROTEIN_KINASE_DOM"/>
    <property type="match status" value="1"/>
</dbReference>
<keyword evidence="5" id="KW-0547">Nucleotide-binding</keyword>
<evidence type="ECO:0000256" key="10">
    <source>
        <dbReference type="ARBA" id="ARBA00023170"/>
    </source>
</evidence>
<dbReference type="SMART" id="SM00231">
    <property type="entry name" value="FA58C"/>
    <property type="match status" value="1"/>
</dbReference>
<comment type="similarity">
    <text evidence="12">Belongs to the protein kinase superfamily. Tyr protein kinase family. Insulin receptor subfamily.</text>
</comment>
<dbReference type="PROSITE" id="PS00109">
    <property type="entry name" value="PROTEIN_KINASE_TYR"/>
    <property type="match status" value="1"/>
</dbReference>
<dbReference type="GO" id="GO:0038062">
    <property type="term" value="F:protein tyrosine kinase collagen receptor activity"/>
    <property type="evidence" value="ECO:0007669"/>
    <property type="project" value="TreeGrafter"/>
</dbReference>
<dbReference type="GO" id="GO:0005886">
    <property type="term" value="C:plasma membrane"/>
    <property type="evidence" value="ECO:0007669"/>
    <property type="project" value="UniProtKB-SubCell"/>
</dbReference>
<dbReference type="InterPro" id="IPR011009">
    <property type="entry name" value="Kinase-like_dom_sf"/>
</dbReference>
<keyword evidence="6" id="KW-0067">ATP-binding</keyword>
<evidence type="ECO:0000256" key="7">
    <source>
        <dbReference type="ARBA" id="ARBA00022989"/>
    </source>
</evidence>
<name>A0A815NB30_9BILA</name>
<evidence type="ECO:0000256" key="12">
    <source>
        <dbReference type="ARBA" id="ARBA00061639"/>
    </source>
</evidence>
<feature type="signal peptide" evidence="14">
    <location>
        <begin position="1"/>
        <end position="20"/>
    </location>
</feature>
<keyword evidence="10" id="KW-0675">Receptor</keyword>
<dbReference type="PROSITE" id="PS01285">
    <property type="entry name" value="FA58C_1"/>
    <property type="match status" value="1"/>
</dbReference>
<accession>A0A815NB30</accession>
<keyword evidence="2" id="KW-1003">Cell membrane</keyword>
<keyword evidence="4 14" id="KW-0732">Signal</keyword>
<keyword evidence="7 13" id="KW-1133">Transmembrane helix</keyword>
<dbReference type="InterPro" id="IPR000421">
    <property type="entry name" value="FA58C"/>
</dbReference>
<dbReference type="InterPro" id="IPR001245">
    <property type="entry name" value="Ser-Thr/Tyr_kinase_cat_dom"/>
</dbReference>
<evidence type="ECO:0000256" key="4">
    <source>
        <dbReference type="ARBA" id="ARBA00022729"/>
    </source>
</evidence>
<evidence type="ECO:0000256" key="5">
    <source>
        <dbReference type="ARBA" id="ARBA00022741"/>
    </source>
</evidence>
<evidence type="ECO:0000259" key="15">
    <source>
        <dbReference type="PROSITE" id="PS50011"/>
    </source>
</evidence>
<dbReference type="GO" id="GO:0005518">
    <property type="term" value="F:collagen binding"/>
    <property type="evidence" value="ECO:0007669"/>
    <property type="project" value="TreeGrafter"/>
</dbReference>
<protein>
    <submittedName>
        <fullName evidence="17">Uncharacterized protein</fullName>
    </submittedName>
</protein>
<proteinExistence type="inferred from homology"/>
<dbReference type="Pfam" id="PF00754">
    <property type="entry name" value="F5_F8_type_C"/>
    <property type="match status" value="1"/>
</dbReference>
<dbReference type="EMBL" id="CAJNOH010006503">
    <property type="protein sequence ID" value="CAF1434113.1"/>
    <property type="molecule type" value="Genomic_DNA"/>
</dbReference>
<dbReference type="GO" id="GO:0005524">
    <property type="term" value="F:ATP binding"/>
    <property type="evidence" value="ECO:0007669"/>
    <property type="project" value="UniProtKB-KW"/>
</dbReference>
<gene>
    <name evidence="18" type="ORF">JXQ802_LOCUS52172</name>
    <name evidence="17" type="ORF">PYM288_LOCUS35882</name>
</gene>
<evidence type="ECO:0000256" key="3">
    <source>
        <dbReference type="ARBA" id="ARBA00022692"/>
    </source>
</evidence>
<evidence type="ECO:0000256" key="11">
    <source>
        <dbReference type="ARBA" id="ARBA00023180"/>
    </source>
</evidence>
<dbReference type="InterPro" id="IPR008979">
    <property type="entry name" value="Galactose-bd-like_sf"/>
</dbReference>
<feature type="domain" description="Protein kinase" evidence="15">
    <location>
        <begin position="530"/>
        <end position="797"/>
    </location>
</feature>
<evidence type="ECO:0000313" key="18">
    <source>
        <dbReference type="EMBL" id="CAF1633586.1"/>
    </source>
</evidence>
<dbReference type="PANTHER" id="PTHR24416">
    <property type="entry name" value="TYROSINE-PROTEIN KINASE RECEPTOR"/>
    <property type="match status" value="1"/>
</dbReference>
<comment type="caution">
    <text evidence="17">The sequence shown here is derived from an EMBL/GenBank/DDBJ whole genome shotgun (WGS) entry which is preliminary data.</text>
</comment>
<evidence type="ECO:0000256" key="6">
    <source>
        <dbReference type="ARBA" id="ARBA00022840"/>
    </source>
</evidence>
<dbReference type="InterPro" id="IPR050122">
    <property type="entry name" value="RTK"/>
</dbReference>
<organism evidence="17 19">
    <name type="scientific">Rotaria sordida</name>
    <dbReference type="NCBI Taxonomy" id="392033"/>
    <lineage>
        <taxon>Eukaryota</taxon>
        <taxon>Metazoa</taxon>
        <taxon>Spiralia</taxon>
        <taxon>Gnathifera</taxon>
        <taxon>Rotifera</taxon>
        <taxon>Eurotatoria</taxon>
        <taxon>Bdelloidea</taxon>
        <taxon>Philodinida</taxon>
        <taxon>Philodinidae</taxon>
        <taxon>Rotaria</taxon>
    </lineage>
</organism>
<feature type="chain" id="PRO_5036412046" evidence="14">
    <location>
        <begin position="21"/>
        <end position="805"/>
    </location>
</feature>
<dbReference type="PROSITE" id="PS01286">
    <property type="entry name" value="FA58C_2"/>
    <property type="match status" value="1"/>
</dbReference>
<feature type="domain" description="F5/8 type C" evidence="16">
    <location>
        <begin position="30"/>
        <end position="188"/>
    </location>
</feature>
<sequence length="805" mass="92361">MSTMNNLYILFIIILADVSSNIILSEYEQCNMPLGMESGLIADSDLTSSSTHDVSSVGPQMSRIRIELEGGAWCPNKPIGSKSYEYVQIELHKLYFINAIETQGRFDNGHGNEYAEYYQIEYQRENNSSYWIPYYNKKTNKTILKGNVNTYVAEKRFLSSPIIAKRIRIIPYSPRWRTVCMRIELYGCVFHGGIISYTTSPSIDKDDIYDGGIGILTDGIIGDNENTWLAWNKSPVSIKFDFDTFRHFKIIQIYSMKNKYRSIQIKFDNNLLIKHQISSIATLLSTIFVDTIQLNKSKTMIIGKQVEILFEFDNEPLFLTEITFDNEPVMSINTTLPTITTTICPMACSASNNKITLISSSSSSSIISLEWLTILIFSICSFCFILLFILLILRIRHCHLRKKTDIYYKCSHLTNTTNGSSIENDQNQLTKKNNYDDVTSMGSYIYPITSTTSLLHTSSPSSLFKSEQYAIIDGNSYADCSTNNTFHYASSDIEHNSLKLMNLFNCVALQEVTPSKCNYSFPPPVDQSKLFSLCKISESKYGEIFVGKYSLDNQSKSVLIKLIKTNMIDSSKSRFLSELNILSRLNHINIACVCAIELDLLYFVQEHSDLGTLQDYFHSTINESTFQKMNIYFSHQLSNALEYLSHLNIIHNDIATRNCLLFSDFTIKLTDCAMALSQYEHEYWLSNNGEKIPLRWFAPEALTTNATLKSDIYSFAVTLWEIWSRCSYLPHTSLTNEELYQYLVYRQSSNQIEDLNEYIIRLSQPPDCSKEIYDLLCECWHIDGTKRPHISDIALYFRRQINSLS</sequence>
<evidence type="ECO:0000256" key="9">
    <source>
        <dbReference type="ARBA" id="ARBA00023157"/>
    </source>
</evidence>
<dbReference type="GO" id="GO:0051897">
    <property type="term" value="P:positive regulation of phosphatidylinositol 3-kinase/protein kinase B signal transduction"/>
    <property type="evidence" value="ECO:0007669"/>
    <property type="project" value="TreeGrafter"/>
</dbReference>
<dbReference type="Gene3D" id="2.60.120.1190">
    <property type="match status" value="1"/>
</dbReference>
<dbReference type="AlphaFoldDB" id="A0A815NB30"/>
<comment type="subcellular location">
    <subcellularLocation>
        <location evidence="1">Cell membrane</location>
        <topology evidence="1">Single-pass type I membrane protein</topology>
    </subcellularLocation>
</comment>
<dbReference type="Proteomes" id="UP000663870">
    <property type="component" value="Unassembled WGS sequence"/>
</dbReference>
<keyword evidence="8 13" id="KW-0472">Membrane</keyword>
<dbReference type="InterPro" id="IPR008266">
    <property type="entry name" value="Tyr_kinase_AS"/>
</dbReference>
<evidence type="ECO:0000313" key="19">
    <source>
        <dbReference type="Proteomes" id="UP000663854"/>
    </source>
</evidence>
<dbReference type="Gene3D" id="2.60.120.260">
    <property type="entry name" value="Galactose-binding domain-like"/>
    <property type="match status" value="1"/>
</dbReference>
<evidence type="ECO:0000256" key="8">
    <source>
        <dbReference type="ARBA" id="ARBA00023136"/>
    </source>
</evidence>
<dbReference type="Pfam" id="PF07714">
    <property type="entry name" value="PK_Tyr_Ser-Thr"/>
    <property type="match status" value="1"/>
</dbReference>
<evidence type="ECO:0000256" key="1">
    <source>
        <dbReference type="ARBA" id="ARBA00004251"/>
    </source>
</evidence>
<keyword evidence="3 13" id="KW-0812">Transmembrane</keyword>
<dbReference type="EMBL" id="CAJNOL010008078">
    <property type="protein sequence ID" value="CAF1633586.1"/>
    <property type="molecule type" value="Genomic_DNA"/>
</dbReference>
<feature type="transmembrane region" description="Helical" evidence="13">
    <location>
        <begin position="371"/>
        <end position="393"/>
    </location>
</feature>
<dbReference type="GO" id="GO:0010976">
    <property type="term" value="P:positive regulation of neuron projection development"/>
    <property type="evidence" value="ECO:0007669"/>
    <property type="project" value="TreeGrafter"/>
</dbReference>
<reference evidence="17" key="1">
    <citation type="submission" date="2021-02" db="EMBL/GenBank/DDBJ databases">
        <authorList>
            <person name="Nowell W R."/>
        </authorList>
    </citation>
    <scope>NUCLEOTIDE SEQUENCE</scope>
</reference>
<keyword evidence="9" id="KW-1015">Disulfide bond</keyword>
<dbReference type="PRINTS" id="PR00109">
    <property type="entry name" value="TYRKINASE"/>
</dbReference>
<dbReference type="FunFam" id="2.60.120.260:FF:000007">
    <property type="entry name" value="Discoidin domain receptor tyrosine kinase 1"/>
    <property type="match status" value="1"/>
</dbReference>
<dbReference type="PROSITE" id="PS50022">
    <property type="entry name" value="FA58C_3"/>
    <property type="match status" value="1"/>
</dbReference>
<evidence type="ECO:0000256" key="2">
    <source>
        <dbReference type="ARBA" id="ARBA00022475"/>
    </source>
</evidence>
<dbReference type="InterPro" id="IPR000719">
    <property type="entry name" value="Prot_kinase_dom"/>
</dbReference>
<dbReference type="Gene3D" id="1.10.510.10">
    <property type="entry name" value="Transferase(Phosphotransferase) domain 1"/>
    <property type="match status" value="1"/>
</dbReference>
<keyword evidence="11" id="KW-0325">Glycoprotein</keyword>
<dbReference type="PANTHER" id="PTHR24416:SF634">
    <property type="entry name" value="DISCOIDIN DOMAIN-CONTAINING RECEPTOR TYROSINE KINASE B"/>
    <property type="match status" value="1"/>
</dbReference>
<dbReference type="CDD" id="cd00057">
    <property type="entry name" value="FA58C"/>
    <property type="match status" value="1"/>
</dbReference>
<dbReference type="SUPFAM" id="SSF49785">
    <property type="entry name" value="Galactose-binding domain-like"/>
    <property type="match status" value="1"/>
</dbReference>
<dbReference type="SUPFAM" id="SSF56112">
    <property type="entry name" value="Protein kinase-like (PK-like)"/>
    <property type="match status" value="1"/>
</dbReference>
<dbReference type="Proteomes" id="UP000663854">
    <property type="component" value="Unassembled WGS sequence"/>
</dbReference>
<keyword evidence="20" id="KW-1185">Reference proteome</keyword>